<keyword evidence="1 3" id="KW-0808">Transferase</keyword>
<keyword evidence="2 3" id="KW-0548">Nucleotidyltransferase</keyword>
<name>A0A160VG02_9ZZZZ</name>
<dbReference type="SUPFAM" id="SSF53448">
    <property type="entry name" value="Nucleotide-diphospho-sugar transferases"/>
    <property type="match status" value="1"/>
</dbReference>
<dbReference type="InterPro" id="IPR029044">
    <property type="entry name" value="Nucleotide-diphossugar_trans"/>
</dbReference>
<evidence type="ECO:0000313" key="3">
    <source>
        <dbReference type="EMBL" id="CUV09578.1"/>
    </source>
</evidence>
<proteinExistence type="predicted"/>
<gene>
    <name evidence="3" type="ORF">MGWOODY_Mmi1233</name>
</gene>
<protein>
    <submittedName>
        <fullName evidence="3">Phosphocholine cytidylyltransferase / Aspartate aminotransferase</fullName>
        <ecNumber evidence="3">2.6.1.1</ecNumber>
        <ecNumber evidence="3">2.7.7.15</ecNumber>
    </submittedName>
</protein>
<dbReference type="AlphaFoldDB" id="A0A160VG02"/>
<accession>A0A160VG02</accession>
<evidence type="ECO:0000256" key="1">
    <source>
        <dbReference type="ARBA" id="ARBA00022679"/>
    </source>
</evidence>
<dbReference type="EMBL" id="FAXC01000262">
    <property type="protein sequence ID" value="CUV09578.1"/>
    <property type="molecule type" value="Genomic_DNA"/>
</dbReference>
<dbReference type="InterPro" id="IPR050065">
    <property type="entry name" value="GlmU-like"/>
</dbReference>
<dbReference type="EC" id="2.6.1.1" evidence="3"/>
<dbReference type="Gene3D" id="3.90.550.10">
    <property type="entry name" value="Spore Coat Polysaccharide Biosynthesis Protein SpsA, Chain A"/>
    <property type="match status" value="1"/>
</dbReference>
<keyword evidence="3" id="KW-0032">Aminotransferase</keyword>
<dbReference type="GO" id="GO:0004105">
    <property type="term" value="F:choline-phosphate cytidylyltransferase activity"/>
    <property type="evidence" value="ECO:0007669"/>
    <property type="project" value="UniProtKB-EC"/>
</dbReference>
<dbReference type="GO" id="GO:0004069">
    <property type="term" value="F:L-aspartate:2-oxoglutarate aminotransferase activity"/>
    <property type="evidence" value="ECO:0007669"/>
    <property type="project" value="UniProtKB-EC"/>
</dbReference>
<evidence type="ECO:0000256" key="2">
    <source>
        <dbReference type="ARBA" id="ARBA00022695"/>
    </source>
</evidence>
<reference evidence="3" key="1">
    <citation type="submission" date="2015-10" db="EMBL/GenBank/DDBJ databases">
        <authorList>
            <person name="Gilbert D.G."/>
        </authorList>
    </citation>
    <scope>NUCLEOTIDE SEQUENCE</scope>
</reference>
<organism evidence="3">
    <name type="scientific">hydrothermal vent metagenome</name>
    <dbReference type="NCBI Taxonomy" id="652676"/>
    <lineage>
        <taxon>unclassified sequences</taxon>
        <taxon>metagenomes</taxon>
        <taxon>ecological metagenomes</taxon>
    </lineage>
</organism>
<sequence length="218" mass="25051">MLEVQGKSLLARMLTHLHQAGIKETILVVGYQGDFIRKHIGQQWNSMEIQYIFNDGWETTNNVVSLAMATPSLKRDFILLEGDLIFKWEAFEKMLGPNRIAVDRFQPNMDGTVVSIDEKGCTDRFYLKSTPGRPSNLTSYYKTVNIYSFDFKNYTSAVVPRLQHLIESGQDQLYYEQAIADAIDDQDLKLECVLFSGTSWYEIDTEEDFNQAKTLFTS</sequence>
<dbReference type="PANTHER" id="PTHR43584:SF8">
    <property type="entry name" value="N-ACETYLMURAMATE ALPHA-1-PHOSPHATE URIDYLYLTRANSFERASE"/>
    <property type="match status" value="1"/>
</dbReference>
<dbReference type="PANTHER" id="PTHR43584">
    <property type="entry name" value="NUCLEOTIDYL TRANSFERASE"/>
    <property type="match status" value="1"/>
</dbReference>
<dbReference type="EC" id="2.7.7.15" evidence="3"/>